<organism evidence="2 3">
    <name type="scientific">OM182 bacterium BACL3 MAG-120924-bin41</name>
    <dbReference type="NCBI Taxonomy" id="1655632"/>
    <lineage>
        <taxon>Bacteria</taxon>
        <taxon>Pseudomonadati</taxon>
        <taxon>Pseudomonadota</taxon>
        <taxon>Gammaproteobacteria</taxon>
        <taxon>OMG group</taxon>
        <taxon>OM182 clade</taxon>
    </lineage>
</organism>
<evidence type="ECO:0000259" key="1">
    <source>
        <dbReference type="Pfam" id="PF13193"/>
    </source>
</evidence>
<dbReference type="EMBL" id="LIDJ01000116">
    <property type="protein sequence ID" value="KRP28779.1"/>
    <property type="molecule type" value="Genomic_DNA"/>
</dbReference>
<protein>
    <recommendedName>
        <fullName evidence="1">AMP-binding enzyme C-terminal domain-containing protein</fullName>
    </recommendedName>
</protein>
<dbReference type="InterPro" id="IPR045851">
    <property type="entry name" value="AMP-bd_C_sf"/>
</dbReference>
<accession>A0A0R2X4I9</accession>
<evidence type="ECO:0000313" key="2">
    <source>
        <dbReference type="EMBL" id="KRP28779.1"/>
    </source>
</evidence>
<dbReference type="Proteomes" id="UP000052138">
    <property type="component" value="Unassembled WGS sequence"/>
</dbReference>
<comment type="caution">
    <text evidence="2">The sequence shown here is derived from an EMBL/GenBank/DDBJ whole genome shotgun (WGS) entry which is preliminary data.</text>
</comment>
<gene>
    <name evidence="2" type="ORF">ABS30_04875</name>
</gene>
<name>A0A0R2X4I9_9GAMM</name>
<dbReference type="Gene3D" id="3.30.300.30">
    <property type="match status" value="1"/>
</dbReference>
<feature type="domain" description="AMP-binding enzyme C-terminal" evidence="1">
    <location>
        <begin position="1"/>
        <end position="48"/>
    </location>
</feature>
<proteinExistence type="predicted"/>
<reference evidence="2 3" key="1">
    <citation type="submission" date="2015-10" db="EMBL/GenBank/DDBJ databases">
        <title>Metagenome-Assembled Genomes uncover a global brackish microbiome.</title>
        <authorList>
            <person name="Hugerth L.W."/>
            <person name="Larsson J."/>
            <person name="Alneberg J."/>
            <person name="Lindh M.V."/>
            <person name="Legrand C."/>
            <person name="Pinhassi J."/>
            <person name="Andersson A.F."/>
        </authorList>
    </citation>
    <scope>NUCLEOTIDE SEQUENCE [LARGE SCALE GENOMIC DNA]</scope>
    <source>
        <strain evidence="2">BACL3 MAG-120924-bin41</strain>
    </source>
</reference>
<dbReference type="AlphaFoldDB" id="A0A0R2X4I9"/>
<sequence>MAYVVLTQGSSLTEQELIDYAAGLISERAAIPKRIDFLQEMPLTAVGKIFRPALRQKIGEEVVAGLLAGANIAAEISSENEKKRGLVIKVVAHDKSQIDAINDLVKSYIFSTDVS</sequence>
<dbReference type="SUPFAM" id="SSF56801">
    <property type="entry name" value="Acetyl-CoA synthetase-like"/>
    <property type="match status" value="1"/>
</dbReference>
<dbReference type="InterPro" id="IPR025110">
    <property type="entry name" value="AMP-bd_C"/>
</dbReference>
<dbReference type="Pfam" id="PF13193">
    <property type="entry name" value="AMP-binding_C"/>
    <property type="match status" value="1"/>
</dbReference>
<evidence type="ECO:0000313" key="3">
    <source>
        <dbReference type="Proteomes" id="UP000052138"/>
    </source>
</evidence>